<gene>
    <name evidence="3" type="primary">LOC104702381</name>
</gene>
<evidence type="ECO:0000313" key="3">
    <source>
        <dbReference type="RefSeq" id="XP_010416534.1"/>
    </source>
</evidence>
<name>A0ABM0SV05_CAMSA</name>
<evidence type="ECO:0000313" key="2">
    <source>
        <dbReference type="Proteomes" id="UP000694864"/>
    </source>
</evidence>
<protein>
    <submittedName>
        <fullName evidence="3">Uncharacterized protein LOC104702381</fullName>
    </submittedName>
</protein>
<reference evidence="2" key="1">
    <citation type="journal article" date="2014" name="Nat. Commun.">
        <title>The emerging biofuel crop Camelina sativa retains a highly undifferentiated hexaploid genome structure.</title>
        <authorList>
            <person name="Kagale S."/>
            <person name="Koh C."/>
            <person name="Nixon J."/>
            <person name="Bollina V."/>
            <person name="Clarke W.E."/>
            <person name="Tuteja R."/>
            <person name="Spillane C."/>
            <person name="Robinson S.J."/>
            <person name="Links M.G."/>
            <person name="Clarke C."/>
            <person name="Higgins E.E."/>
            <person name="Huebert T."/>
            <person name="Sharpe A.G."/>
            <person name="Parkin I.A."/>
        </authorList>
    </citation>
    <scope>NUCLEOTIDE SEQUENCE [LARGE SCALE GENOMIC DNA]</scope>
    <source>
        <strain evidence="2">cv. DH55</strain>
    </source>
</reference>
<dbReference type="Proteomes" id="UP000694864">
    <property type="component" value="Chromosome 7"/>
</dbReference>
<dbReference type="RefSeq" id="XP_010416534.1">
    <property type="nucleotide sequence ID" value="XM_010418232.1"/>
</dbReference>
<accession>A0ABM0SV05</accession>
<feature type="region of interest" description="Disordered" evidence="1">
    <location>
        <begin position="1"/>
        <end position="49"/>
    </location>
</feature>
<reference evidence="3" key="2">
    <citation type="submission" date="2025-08" db="UniProtKB">
        <authorList>
            <consortium name="RefSeq"/>
        </authorList>
    </citation>
    <scope>IDENTIFICATION</scope>
    <source>
        <tissue evidence="3">Leaf</tissue>
    </source>
</reference>
<dbReference type="GeneID" id="104702381"/>
<keyword evidence="2" id="KW-1185">Reference proteome</keyword>
<organism evidence="2 3">
    <name type="scientific">Camelina sativa</name>
    <name type="common">False flax</name>
    <name type="synonym">Myagrum sativum</name>
    <dbReference type="NCBI Taxonomy" id="90675"/>
    <lineage>
        <taxon>Eukaryota</taxon>
        <taxon>Viridiplantae</taxon>
        <taxon>Streptophyta</taxon>
        <taxon>Embryophyta</taxon>
        <taxon>Tracheophyta</taxon>
        <taxon>Spermatophyta</taxon>
        <taxon>Magnoliopsida</taxon>
        <taxon>eudicotyledons</taxon>
        <taxon>Gunneridae</taxon>
        <taxon>Pentapetalae</taxon>
        <taxon>rosids</taxon>
        <taxon>malvids</taxon>
        <taxon>Brassicales</taxon>
        <taxon>Brassicaceae</taxon>
        <taxon>Camelineae</taxon>
        <taxon>Camelina</taxon>
    </lineage>
</organism>
<evidence type="ECO:0000256" key="1">
    <source>
        <dbReference type="SAM" id="MobiDB-lite"/>
    </source>
</evidence>
<sequence>MERQVMASRIVQRKDDYLPSKQVSDESSEELEKSCLTEEEDQDACLSDDASHNIKKRIREATTTCESMKRKKRMPSKDSGYQTLFHDDDWLFGNTYLPKNVTNNKAAIKNDQDMTMKMLLQIPPSGYSLFPRAQFLPQINIFALPYTVPF</sequence>
<proteinExistence type="predicted"/>